<dbReference type="Pfam" id="PF01694">
    <property type="entry name" value="Rhomboid"/>
    <property type="match status" value="1"/>
</dbReference>
<comment type="subcellular location">
    <subcellularLocation>
        <location evidence="1">Membrane</location>
        <topology evidence="1">Multi-pass membrane protein</topology>
    </subcellularLocation>
</comment>
<feature type="transmembrane region" description="Helical" evidence="5">
    <location>
        <begin position="144"/>
        <end position="164"/>
    </location>
</feature>
<accession>A0A364LIS4</accession>
<reference evidence="7 8" key="1">
    <citation type="submission" date="2017-02" db="EMBL/GenBank/DDBJ databases">
        <title>Legionella quilivanii strain from human: case report and whole genome sequencing analysis.</title>
        <authorList>
            <person name="Lalancette C."/>
            <person name="Leduc J.-M."/>
            <person name="Levesque S."/>
            <person name="Fournier E."/>
            <person name="Saoud J."/>
            <person name="Faucher S.P."/>
            <person name="Bernard K."/>
            <person name="Martineau C."/>
            <person name="Longtin J."/>
        </authorList>
    </citation>
    <scope>NUCLEOTIDE SEQUENCE [LARGE SCALE GENOMIC DNA]</scope>
    <source>
        <strain evidence="7 8">ID143958</strain>
    </source>
</reference>
<organism evidence="7 8">
    <name type="scientific">Legionella quinlivanii</name>
    <dbReference type="NCBI Taxonomy" id="45073"/>
    <lineage>
        <taxon>Bacteria</taxon>
        <taxon>Pseudomonadati</taxon>
        <taxon>Pseudomonadota</taxon>
        <taxon>Gammaproteobacteria</taxon>
        <taxon>Legionellales</taxon>
        <taxon>Legionellaceae</taxon>
        <taxon>Legionella</taxon>
    </lineage>
</organism>
<dbReference type="AlphaFoldDB" id="A0A364LIS4"/>
<proteinExistence type="predicted"/>
<evidence type="ECO:0000256" key="3">
    <source>
        <dbReference type="ARBA" id="ARBA00022989"/>
    </source>
</evidence>
<feature type="transmembrane region" description="Helical" evidence="5">
    <location>
        <begin position="176"/>
        <end position="196"/>
    </location>
</feature>
<evidence type="ECO:0000259" key="6">
    <source>
        <dbReference type="Pfam" id="PF01694"/>
    </source>
</evidence>
<dbReference type="Gene3D" id="1.20.1540.10">
    <property type="entry name" value="Rhomboid-like"/>
    <property type="match status" value="1"/>
</dbReference>
<dbReference type="InterPro" id="IPR035952">
    <property type="entry name" value="Rhomboid-like_sf"/>
</dbReference>
<dbReference type="GO" id="GO:0006508">
    <property type="term" value="P:proteolysis"/>
    <property type="evidence" value="ECO:0007669"/>
    <property type="project" value="UniProtKB-KW"/>
</dbReference>
<keyword evidence="4 5" id="KW-0472">Membrane</keyword>
<dbReference type="Proteomes" id="UP000249458">
    <property type="component" value="Unassembled WGS sequence"/>
</dbReference>
<dbReference type="GO" id="GO:0016020">
    <property type="term" value="C:membrane"/>
    <property type="evidence" value="ECO:0007669"/>
    <property type="project" value="UniProtKB-SubCell"/>
</dbReference>
<sequence length="200" mass="21999">MLDNLNQSLLLIVNQTKANLNILLIILLVLWSVFFINILLGKRLFYLGIFPRKVIGLPGILCAPFLHANFNHLFFNSIPLIVLSNFLLINGLEYFLMVTVAITIISGLLIWAFAKPGLHIGASAVITGYWSLLVSNIAEQGGLTAIILGIISLYYFAGIFLGVFPGKKGVSWEGHLFGLIAGIIVSFWMTDILRGLQALL</sequence>
<dbReference type="GO" id="GO:0004252">
    <property type="term" value="F:serine-type endopeptidase activity"/>
    <property type="evidence" value="ECO:0007669"/>
    <property type="project" value="InterPro"/>
</dbReference>
<keyword evidence="7" id="KW-0378">Hydrolase</keyword>
<keyword evidence="7" id="KW-0645">Protease</keyword>
<evidence type="ECO:0000256" key="2">
    <source>
        <dbReference type="ARBA" id="ARBA00022692"/>
    </source>
</evidence>
<feature type="transmembrane region" description="Helical" evidence="5">
    <location>
        <begin position="120"/>
        <end position="138"/>
    </location>
</feature>
<name>A0A364LIS4_9GAMM</name>
<keyword evidence="2 5" id="KW-0812">Transmembrane</keyword>
<dbReference type="SUPFAM" id="SSF144091">
    <property type="entry name" value="Rhomboid-like"/>
    <property type="match status" value="1"/>
</dbReference>
<gene>
    <name evidence="7" type="ORF">B1207_09330</name>
</gene>
<evidence type="ECO:0000256" key="1">
    <source>
        <dbReference type="ARBA" id="ARBA00004141"/>
    </source>
</evidence>
<dbReference type="RefSeq" id="WP_112219702.1">
    <property type="nucleotide sequence ID" value="NZ_MVJN01000006.1"/>
</dbReference>
<comment type="caution">
    <text evidence="7">The sequence shown here is derived from an EMBL/GenBank/DDBJ whole genome shotgun (WGS) entry which is preliminary data.</text>
</comment>
<dbReference type="InterPro" id="IPR022764">
    <property type="entry name" value="Peptidase_S54_rhomboid_dom"/>
</dbReference>
<evidence type="ECO:0000313" key="8">
    <source>
        <dbReference type="Proteomes" id="UP000249458"/>
    </source>
</evidence>
<evidence type="ECO:0000256" key="5">
    <source>
        <dbReference type="SAM" id="Phobius"/>
    </source>
</evidence>
<evidence type="ECO:0000256" key="4">
    <source>
        <dbReference type="ARBA" id="ARBA00023136"/>
    </source>
</evidence>
<feature type="transmembrane region" description="Helical" evidence="5">
    <location>
        <begin position="54"/>
        <end position="74"/>
    </location>
</feature>
<keyword evidence="3 5" id="KW-1133">Transmembrane helix</keyword>
<feature type="domain" description="Peptidase S54 rhomboid" evidence="6">
    <location>
        <begin position="60"/>
        <end position="188"/>
    </location>
</feature>
<evidence type="ECO:0000313" key="7">
    <source>
        <dbReference type="EMBL" id="RAP36332.1"/>
    </source>
</evidence>
<feature type="transmembrane region" description="Helical" evidence="5">
    <location>
        <begin position="94"/>
        <end position="113"/>
    </location>
</feature>
<protein>
    <submittedName>
        <fullName evidence="7">Rhomboid family intramembrane serine protease</fullName>
    </submittedName>
</protein>
<dbReference type="EMBL" id="MVJN01000006">
    <property type="protein sequence ID" value="RAP36332.1"/>
    <property type="molecule type" value="Genomic_DNA"/>
</dbReference>
<feature type="transmembrane region" description="Helical" evidence="5">
    <location>
        <begin position="20"/>
        <end position="42"/>
    </location>
</feature>